<keyword evidence="9" id="KW-1133">Transmembrane helix</keyword>
<evidence type="ECO:0000256" key="3">
    <source>
        <dbReference type="ARBA" id="ARBA00022553"/>
    </source>
</evidence>
<evidence type="ECO:0000313" key="13">
    <source>
        <dbReference type="Proteomes" id="UP000535511"/>
    </source>
</evidence>
<evidence type="ECO:0000256" key="5">
    <source>
        <dbReference type="ARBA" id="ARBA00022741"/>
    </source>
</evidence>
<evidence type="ECO:0000256" key="4">
    <source>
        <dbReference type="ARBA" id="ARBA00022679"/>
    </source>
</evidence>
<dbReference type="Pfam" id="PF02518">
    <property type="entry name" value="HATPase_c"/>
    <property type="match status" value="1"/>
</dbReference>
<feature type="domain" description="Histidine kinase/HSP90-like ATPase" evidence="10">
    <location>
        <begin position="516"/>
        <end position="601"/>
    </location>
</feature>
<dbReference type="InterPro" id="IPR050482">
    <property type="entry name" value="Sensor_HK_TwoCompSys"/>
</dbReference>
<feature type="transmembrane region" description="Helical" evidence="9">
    <location>
        <begin position="131"/>
        <end position="149"/>
    </location>
</feature>
<dbReference type="GO" id="GO:0005524">
    <property type="term" value="F:ATP binding"/>
    <property type="evidence" value="ECO:0007669"/>
    <property type="project" value="UniProtKB-KW"/>
</dbReference>
<evidence type="ECO:0000259" key="11">
    <source>
        <dbReference type="Pfam" id="PF07730"/>
    </source>
</evidence>
<reference evidence="12 13" key="1">
    <citation type="submission" date="2020-07" db="EMBL/GenBank/DDBJ databases">
        <title>Sequencing the genomes of 1000 actinobacteria strains.</title>
        <authorList>
            <person name="Klenk H.-P."/>
        </authorList>
    </citation>
    <scope>NUCLEOTIDE SEQUENCE [LARGE SCALE GENOMIC DNA]</scope>
    <source>
        <strain evidence="12 13">DSM 21350</strain>
    </source>
</reference>
<dbReference type="RefSeq" id="WP_179662154.1">
    <property type="nucleotide sequence ID" value="NZ_JACCBG010000001.1"/>
</dbReference>
<keyword evidence="13" id="KW-1185">Reference proteome</keyword>
<evidence type="ECO:0000256" key="8">
    <source>
        <dbReference type="ARBA" id="ARBA00023012"/>
    </source>
</evidence>
<feature type="transmembrane region" description="Helical" evidence="9">
    <location>
        <begin position="28"/>
        <end position="46"/>
    </location>
</feature>
<dbReference type="GO" id="GO:0000155">
    <property type="term" value="F:phosphorelay sensor kinase activity"/>
    <property type="evidence" value="ECO:0007669"/>
    <property type="project" value="InterPro"/>
</dbReference>
<proteinExistence type="predicted"/>
<feature type="domain" description="Signal transduction histidine kinase subgroup 3 dimerisation and phosphoacceptor" evidence="11">
    <location>
        <begin position="422"/>
        <end position="475"/>
    </location>
</feature>
<accession>A0A7Y9J9L5</accession>
<dbReference type="Pfam" id="PF07730">
    <property type="entry name" value="HisKA_3"/>
    <property type="match status" value="1"/>
</dbReference>
<dbReference type="InterPro" id="IPR011712">
    <property type="entry name" value="Sig_transdc_His_kin_sub3_dim/P"/>
</dbReference>
<protein>
    <recommendedName>
        <fullName evidence="2">histidine kinase</fullName>
        <ecNumber evidence="2">2.7.13.3</ecNumber>
    </recommendedName>
</protein>
<comment type="caution">
    <text evidence="12">The sequence shown here is derived from an EMBL/GenBank/DDBJ whole genome shotgun (WGS) entry which is preliminary data.</text>
</comment>
<evidence type="ECO:0000256" key="6">
    <source>
        <dbReference type="ARBA" id="ARBA00022777"/>
    </source>
</evidence>
<dbReference type="AlphaFoldDB" id="A0A7Y9J9L5"/>
<dbReference type="InterPro" id="IPR003594">
    <property type="entry name" value="HATPase_dom"/>
</dbReference>
<evidence type="ECO:0000256" key="7">
    <source>
        <dbReference type="ARBA" id="ARBA00022840"/>
    </source>
</evidence>
<dbReference type="Proteomes" id="UP000535511">
    <property type="component" value="Unassembled WGS sequence"/>
</dbReference>
<gene>
    <name evidence="12" type="ORF">BJZ21_000319</name>
</gene>
<dbReference type="Gene3D" id="1.20.5.1930">
    <property type="match status" value="1"/>
</dbReference>
<evidence type="ECO:0000256" key="1">
    <source>
        <dbReference type="ARBA" id="ARBA00000085"/>
    </source>
</evidence>
<feature type="transmembrane region" description="Helical" evidence="9">
    <location>
        <begin position="53"/>
        <end position="73"/>
    </location>
</feature>
<dbReference type="PANTHER" id="PTHR24421">
    <property type="entry name" value="NITRATE/NITRITE SENSOR PROTEIN NARX-RELATED"/>
    <property type="match status" value="1"/>
</dbReference>
<keyword evidence="4" id="KW-0808">Transferase</keyword>
<dbReference type="CDD" id="cd16917">
    <property type="entry name" value="HATPase_UhpB-NarQ-NarX-like"/>
    <property type="match status" value="1"/>
</dbReference>
<keyword evidence="8" id="KW-0902">Two-component regulatory system</keyword>
<organism evidence="12 13">
    <name type="scientific">Nocardioides panaciterrulae</name>
    <dbReference type="NCBI Taxonomy" id="661492"/>
    <lineage>
        <taxon>Bacteria</taxon>
        <taxon>Bacillati</taxon>
        <taxon>Actinomycetota</taxon>
        <taxon>Actinomycetes</taxon>
        <taxon>Propionibacteriales</taxon>
        <taxon>Nocardioidaceae</taxon>
        <taxon>Nocardioides</taxon>
    </lineage>
</organism>
<dbReference type="EMBL" id="JACCBG010000001">
    <property type="protein sequence ID" value="NYD40236.1"/>
    <property type="molecule type" value="Genomic_DNA"/>
</dbReference>
<evidence type="ECO:0000313" key="12">
    <source>
        <dbReference type="EMBL" id="NYD40236.1"/>
    </source>
</evidence>
<sequence>MSRLDAVVALGFVLAAIAEAVARYHATPALLAFDVSGALWLACLAVRRAHPVVSICVLGVAGLVGTTVTALLWPEAVDGAGVWILAMMLASYSVGAHADGKVVALGVLLPLVVVVGADATTRSGWDRISGMLFVSVFVGLMPTAVGRVVRIRNQRLRTLEEQRERLVGQLRAQQESAVLAERVQTAERLQPVLVGGLQALAARAESAGDPDEVETSARALLRQTREEVVALTAPVAPAPVAEVPAPDHLAAVRAAAQPWTAVAAGAVVVGLFAESSRALETTAPGWVLLPASVLAGAPLALAWRRPVAAIALAWLAVAGYSRLVAPLDGSLSETAFAFGAAFVVAALSTRRPAIVGLAVCWLGQVLGVGTADPLGAVTVLLVCWLGGLAVHEASRLVEQTRANNDLLARQEATASARAVVEERLRLARELHDAIGHSLTVVALQAGAARRLAAADPERACEVMRTAAAAARAGVASLALDAEAADAAALVERVRATGLEIEADLDEPLDPAQRLIAFRVVQEGLTNVLRHAPGARASVAVRRTAEGLEIVVANSAPVAPGSGPGTGRGLAGLRERVTAAAGRLTWRNREDGGFEVRALLPAGPVVGPVGAPVAGAVAGPVVVSAS</sequence>
<keyword evidence="9" id="KW-0812">Transmembrane</keyword>
<comment type="catalytic activity">
    <reaction evidence="1">
        <text>ATP + protein L-histidine = ADP + protein N-phospho-L-histidine.</text>
        <dbReference type="EC" id="2.7.13.3"/>
    </reaction>
</comment>
<keyword evidence="7" id="KW-0067">ATP-binding</keyword>
<evidence type="ECO:0000259" key="10">
    <source>
        <dbReference type="Pfam" id="PF02518"/>
    </source>
</evidence>
<dbReference type="PANTHER" id="PTHR24421:SF10">
    <property type="entry name" value="NITRATE_NITRITE SENSOR PROTEIN NARQ"/>
    <property type="match status" value="1"/>
</dbReference>
<dbReference type="EC" id="2.7.13.3" evidence="2"/>
<keyword evidence="3" id="KW-0597">Phosphoprotein</keyword>
<dbReference type="GO" id="GO:0046983">
    <property type="term" value="F:protein dimerization activity"/>
    <property type="evidence" value="ECO:0007669"/>
    <property type="project" value="InterPro"/>
</dbReference>
<keyword evidence="5" id="KW-0547">Nucleotide-binding</keyword>
<dbReference type="SUPFAM" id="SSF55874">
    <property type="entry name" value="ATPase domain of HSP90 chaperone/DNA topoisomerase II/histidine kinase"/>
    <property type="match status" value="1"/>
</dbReference>
<keyword evidence="6 12" id="KW-0418">Kinase</keyword>
<dbReference type="GO" id="GO:0016020">
    <property type="term" value="C:membrane"/>
    <property type="evidence" value="ECO:0007669"/>
    <property type="project" value="InterPro"/>
</dbReference>
<dbReference type="Gene3D" id="3.30.565.10">
    <property type="entry name" value="Histidine kinase-like ATPase, C-terminal domain"/>
    <property type="match status" value="1"/>
</dbReference>
<evidence type="ECO:0000256" key="2">
    <source>
        <dbReference type="ARBA" id="ARBA00012438"/>
    </source>
</evidence>
<dbReference type="InterPro" id="IPR036890">
    <property type="entry name" value="HATPase_C_sf"/>
</dbReference>
<feature type="transmembrane region" description="Helical" evidence="9">
    <location>
        <begin position="102"/>
        <end position="119"/>
    </location>
</feature>
<evidence type="ECO:0000256" key="9">
    <source>
        <dbReference type="SAM" id="Phobius"/>
    </source>
</evidence>
<name>A0A7Y9J9L5_9ACTN</name>
<keyword evidence="9" id="KW-0472">Membrane</keyword>